<dbReference type="EMBL" id="QUSF01005383">
    <property type="protein sequence ID" value="RLV62761.1"/>
    <property type="molecule type" value="Genomic_DNA"/>
</dbReference>
<reference evidence="4 5" key="1">
    <citation type="journal article" date="2018" name="Proc. R. Soc. B">
        <title>A non-coding region near Follistatin controls head colour polymorphism in the Gouldian finch.</title>
        <authorList>
            <person name="Toomey M.B."/>
            <person name="Marques C.I."/>
            <person name="Andrade P."/>
            <person name="Araujo P.M."/>
            <person name="Sabatino S."/>
            <person name="Gazda M.A."/>
            <person name="Afonso S."/>
            <person name="Lopes R.J."/>
            <person name="Corbo J.C."/>
            <person name="Carneiro M."/>
        </authorList>
    </citation>
    <scope>NUCLEOTIDE SEQUENCE [LARGE SCALE GENOMIC DNA]</scope>
    <source>
        <strain evidence="4">Red01</strain>
        <tissue evidence="4">Muscle</tissue>
    </source>
</reference>
<dbReference type="PANTHER" id="PTHR13037:SF24">
    <property type="entry name" value="POLYCOMB PROTEIN PCL-RELATED"/>
    <property type="match status" value="1"/>
</dbReference>
<feature type="non-terminal residue" evidence="4">
    <location>
        <position position="1233"/>
    </location>
</feature>
<protein>
    <submittedName>
        <fullName evidence="4">Uncharacterized protein</fullName>
    </submittedName>
</protein>
<feature type="region of interest" description="Disordered" evidence="2">
    <location>
        <begin position="90"/>
        <end position="140"/>
    </location>
</feature>
<feature type="transmembrane region" description="Helical" evidence="3">
    <location>
        <begin position="871"/>
        <end position="894"/>
    </location>
</feature>
<organism evidence="4 5">
    <name type="scientific">Chloebia gouldiae</name>
    <name type="common">Gouldian finch</name>
    <name type="synonym">Erythrura gouldiae</name>
    <dbReference type="NCBI Taxonomy" id="44316"/>
    <lineage>
        <taxon>Eukaryota</taxon>
        <taxon>Metazoa</taxon>
        <taxon>Chordata</taxon>
        <taxon>Craniata</taxon>
        <taxon>Vertebrata</taxon>
        <taxon>Euteleostomi</taxon>
        <taxon>Archelosauria</taxon>
        <taxon>Archosauria</taxon>
        <taxon>Dinosauria</taxon>
        <taxon>Saurischia</taxon>
        <taxon>Theropoda</taxon>
        <taxon>Coelurosauria</taxon>
        <taxon>Aves</taxon>
        <taxon>Neognathae</taxon>
        <taxon>Neoaves</taxon>
        <taxon>Telluraves</taxon>
        <taxon>Australaves</taxon>
        <taxon>Passeriformes</taxon>
        <taxon>Passeroidea</taxon>
        <taxon>Passeridae</taxon>
        <taxon>Chloebia</taxon>
    </lineage>
</organism>
<feature type="non-terminal residue" evidence="4">
    <location>
        <position position="1"/>
    </location>
</feature>
<keyword evidence="3" id="KW-1133">Transmembrane helix</keyword>
<feature type="compositionally biased region" description="Pro residues" evidence="2">
    <location>
        <begin position="1184"/>
        <end position="1193"/>
    </location>
</feature>
<evidence type="ECO:0000256" key="1">
    <source>
        <dbReference type="ARBA" id="ARBA00022581"/>
    </source>
</evidence>
<keyword evidence="5" id="KW-1185">Reference proteome</keyword>
<dbReference type="Proteomes" id="UP000276834">
    <property type="component" value="Unassembled WGS sequence"/>
</dbReference>
<proteinExistence type="predicted"/>
<feature type="compositionally biased region" description="Pro residues" evidence="2">
    <location>
        <begin position="108"/>
        <end position="128"/>
    </location>
</feature>
<name>A0A3L8Q611_CHLGU</name>
<gene>
    <name evidence="4" type="ORF">DV515_00018970</name>
</gene>
<feature type="transmembrane region" description="Helical" evidence="3">
    <location>
        <begin position="1145"/>
        <end position="1165"/>
    </location>
</feature>
<sequence>GIPACVPMSPRSPSVVPIPHLGSPHVSPSSSPPHPLHVPLAPWCPCVLHIPMSPMPPCVPCPHSRACPRCSPGTPVSPMSPCPPCPPVSSPPWDTGDQREQVTTAPFPRTPPRTPPHDPQPPALPPQASPASSTVSPHPHSVFSFLQGPPSPVSPWGQRHGLLAAWGHYGVQPWEHGGDMVVTWDTALGTAMNTGGGTGGTPWGHCGDPIGTPWGHTAGTLWGQDENTEETQWGQGDNWGTPWEHCGDTTRTGGTPWGHHGDRGITMGTSWGHRGDRGTNLGAPWGHRGNTMGTRGTPRGHHGDRTGGTPRGQRGDTVGTPWGQRDHHGGIVGIGGTLWGHRGDTTRTARPHPWRGRSARAAPATAPFPQLRRRRRLRPAWARLGIVQQRPGAAGPGGKQPGRGHGMDGCDGVGLGLGWNGMGIGIGGDVGCRAMDLGCKDAGGETWGWEGSVGWRCGIEDVGSGWGQMGWGGGMGWREMGLVRKKEDGNIWVGKTRYWEWEWDWERVWDCDCDWDLMEGQGWGQVRSRDEKELGSSGGSWGALGFPGGIGGSRRTLGAWGFLEGSGVPGGSRGSRKALGVPGGYGFGGTGICAAGGGRGGRGRDELRGGARAPPQLSGALHMRSTELAYPRAGGGAVRAQGAVGGAGLLRMRSAGGRARGAGPRLKGAAPPGTPRDPPGRPRTPETPSDPAMVCGGFACSRNALCALNVVYVVSGAAVRGMGPPGGPVRGLGTPLGGWEWDPRGGGCEGIGDPSALLELRRAAGPPPSPGLRGAGGSFPVGKFGVPKAGGAPGTPGLGVAGGSGAAPKGGAGEGQGCPKIAAPVRGGLSPGSGELSPGLGDLRGSRWWGCCWWPWRAGRGAWPGAPAPPLLGGAFAVGVFLLLIAGLGLLGALRHHQVLLFFVSFGGEPSAPPAPLRAPSPPGHRVLPCFVPLAQSPPRSPAPPGWPWQCPQHPLGVPGTPLAVSPTCPVCPCQCPKYLLAGTGTPGCVPKSLWMALASLAVSPTPPACPLQCLQDPLAGTGTPGHVPKPLWMSLAVSPSTLFNCPQIPLDGPGTTSSVPNALLNVPKIPVVVPGTPDRAPKTPLDSQPPMAPPAPAPLQTLQRGSNPSREPQKQQRVWVWGGAGGILGGLGVCVSPLTPQYVLILGLVFLCQLGVSCACLALGQEAQVGTGTPQLPGGLREPLPPPPPNPGPLRWVTPPGDPLGHPQICLGPPTPPPGHPWEPHSPSPSPG</sequence>
<feature type="transmembrane region" description="Helical" evidence="3">
    <location>
        <begin position="1119"/>
        <end position="1139"/>
    </location>
</feature>
<feature type="compositionally biased region" description="Polar residues" evidence="2">
    <location>
        <begin position="1101"/>
        <end position="1111"/>
    </location>
</feature>
<comment type="caution">
    <text evidence="4">The sequence shown here is derived from an EMBL/GenBank/DDBJ whole genome shotgun (WGS) entry which is preliminary data.</text>
</comment>
<feature type="region of interest" description="Disordered" evidence="2">
    <location>
        <begin position="1076"/>
        <end position="1116"/>
    </location>
</feature>
<feature type="compositionally biased region" description="Low complexity" evidence="2">
    <location>
        <begin position="656"/>
        <end position="671"/>
    </location>
</feature>
<keyword evidence="3" id="KW-0472">Membrane</keyword>
<feature type="compositionally biased region" description="Pro residues" evidence="2">
    <location>
        <begin position="1214"/>
        <end position="1233"/>
    </location>
</feature>
<dbReference type="AlphaFoldDB" id="A0A3L8Q611"/>
<feature type="region of interest" description="Disordered" evidence="2">
    <location>
        <begin position="1174"/>
        <end position="1233"/>
    </location>
</feature>
<feature type="compositionally biased region" description="Basic residues" evidence="2">
    <location>
        <begin position="349"/>
        <end position="358"/>
    </location>
</feature>
<dbReference type="PANTHER" id="PTHR13037">
    <property type="entry name" value="FORMIN"/>
    <property type="match status" value="1"/>
</dbReference>
<keyword evidence="3" id="KW-0812">Transmembrane</keyword>
<keyword evidence="1" id="KW-0945">Host-virus interaction</keyword>
<feature type="region of interest" description="Disordered" evidence="2">
    <location>
        <begin position="656"/>
        <end position="689"/>
    </location>
</feature>
<accession>A0A3L8Q611</accession>
<feature type="compositionally biased region" description="Gly residues" evidence="2">
    <location>
        <begin position="795"/>
        <end position="816"/>
    </location>
</feature>
<evidence type="ECO:0000256" key="3">
    <source>
        <dbReference type="SAM" id="Phobius"/>
    </source>
</evidence>
<evidence type="ECO:0000313" key="4">
    <source>
        <dbReference type="EMBL" id="RLV62761.1"/>
    </source>
</evidence>
<feature type="region of interest" description="Disordered" evidence="2">
    <location>
        <begin position="795"/>
        <end position="819"/>
    </location>
</feature>
<feature type="region of interest" description="Disordered" evidence="2">
    <location>
        <begin position="280"/>
        <end position="365"/>
    </location>
</feature>
<evidence type="ECO:0000256" key="2">
    <source>
        <dbReference type="SAM" id="MobiDB-lite"/>
    </source>
</evidence>
<evidence type="ECO:0000313" key="5">
    <source>
        <dbReference type="Proteomes" id="UP000276834"/>
    </source>
</evidence>